<comment type="caution">
    <text evidence="1">The sequence shown here is derived from an EMBL/GenBank/DDBJ whole genome shotgun (WGS) entry which is preliminary data.</text>
</comment>
<gene>
    <name evidence="1" type="ORF">JYU34_022830</name>
</gene>
<dbReference type="Proteomes" id="UP000823941">
    <property type="component" value="Unassembled WGS sequence"/>
</dbReference>
<reference evidence="1 2" key="1">
    <citation type="submission" date="2021-06" db="EMBL/GenBank/DDBJ databases">
        <title>A haploid diamondback moth (Plutella xylostella L.) genome assembly resolves 31 chromosomes and identifies a diamide resistance mutation.</title>
        <authorList>
            <person name="Ward C.M."/>
            <person name="Perry K.D."/>
            <person name="Baker G."/>
            <person name="Powis K."/>
            <person name="Heckel D.G."/>
            <person name="Baxter S.W."/>
        </authorList>
    </citation>
    <scope>NUCLEOTIDE SEQUENCE [LARGE SCALE GENOMIC DNA]</scope>
    <source>
        <strain evidence="1 2">LV</strain>
        <tissue evidence="1">Single pupa</tissue>
    </source>
</reference>
<organism evidence="1 2">
    <name type="scientific">Plutella xylostella</name>
    <name type="common">Diamondback moth</name>
    <name type="synonym">Plutella maculipennis</name>
    <dbReference type="NCBI Taxonomy" id="51655"/>
    <lineage>
        <taxon>Eukaryota</taxon>
        <taxon>Metazoa</taxon>
        <taxon>Ecdysozoa</taxon>
        <taxon>Arthropoda</taxon>
        <taxon>Hexapoda</taxon>
        <taxon>Insecta</taxon>
        <taxon>Pterygota</taxon>
        <taxon>Neoptera</taxon>
        <taxon>Endopterygota</taxon>
        <taxon>Lepidoptera</taxon>
        <taxon>Glossata</taxon>
        <taxon>Ditrysia</taxon>
        <taxon>Yponomeutoidea</taxon>
        <taxon>Plutellidae</taxon>
        <taxon>Plutella</taxon>
    </lineage>
</organism>
<protein>
    <submittedName>
        <fullName evidence="1">Uncharacterized protein</fullName>
    </submittedName>
</protein>
<proteinExistence type="predicted"/>
<keyword evidence="2" id="KW-1185">Reference proteome</keyword>
<evidence type="ECO:0000313" key="2">
    <source>
        <dbReference type="Proteomes" id="UP000823941"/>
    </source>
</evidence>
<sequence length="71" mass="8063">MRTRLATRLIPMRRATSQPVRTNKIACGPCAQAKYYVNTTVRVPYAYVKHYVNARVFGHASHFENDALSGH</sequence>
<accession>A0ABQ7PPE8</accession>
<feature type="non-terminal residue" evidence="1">
    <location>
        <position position="71"/>
    </location>
</feature>
<name>A0ABQ7PPE8_PLUXY</name>
<evidence type="ECO:0000313" key="1">
    <source>
        <dbReference type="EMBL" id="KAG7294800.1"/>
    </source>
</evidence>
<dbReference type="EMBL" id="JAHIBW010000149">
    <property type="protein sequence ID" value="KAG7294800.1"/>
    <property type="molecule type" value="Genomic_DNA"/>
</dbReference>